<dbReference type="AlphaFoldDB" id="A0A853DYD9"/>
<dbReference type="Proteomes" id="UP000521075">
    <property type="component" value="Unassembled WGS sequence"/>
</dbReference>
<evidence type="ECO:0000256" key="1">
    <source>
        <dbReference type="SAM" id="Phobius"/>
    </source>
</evidence>
<sequence>MEWQWAQMAMYGYYYMDFKMLHPAWSFVLSEAEYAYIVSGILDIDELLERMSTGFRRDDKRGGRARPDILGIYVGGLSTSLTGRLTVGVELIEVTTENQLAKTFKEDVTYKLQKFDQLVKEYSPAILDRFGSSQLLTSIGPAKWKPVAPWQRIVPLPLREEDGKTFVEWICFEPTFRQNGGQGIDGLLLYEVHSVPLPEAKIAFKSIWEKVRARELEQRKAQQVAFGLTLTPWLTTKTVPALLDADERKFLLAMVGIGAIALLAYVAIPVVAGIELTALMSTFSTAGTWIGGRLVLAPTVLQGFGMALASTMQTAVQWQNSVAGAR</sequence>
<organism evidence="2 3">
    <name type="scientific">Leifsonia naganoensis</name>
    <dbReference type="NCBI Taxonomy" id="150025"/>
    <lineage>
        <taxon>Bacteria</taxon>
        <taxon>Bacillati</taxon>
        <taxon>Actinomycetota</taxon>
        <taxon>Actinomycetes</taxon>
        <taxon>Micrococcales</taxon>
        <taxon>Microbacteriaceae</taxon>
        <taxon>Leifsonia</taxon>
    </lineage>
</organism>
<proteinExistence type="predicted"/>
<keyword evidence="1" id="KW-0812">Transmembrane</keyword>
<evidence type="ECO:0000313" key="3">
    <source>
        <dbReference type="Proteomes" id="UP000521075"/>
    </source>
</evidence>
<accession>A0A853DYD9</accession>
<reference evidence="2 3" key="1">
    <citation type="submission" date="2020-07" db="EMBL/GenBank/DDBJ databases">
        <title>Sequencing the genomes of 1000 actinobacteria strains.</title>
        <authorList>
            <person name="Klenk H.-P."/>
        </authorList>
    </citation>
    <scope>NUCLEOTIDE SEQUENCE [LARGE SCALE GENOMIC DNA]</scope>
    <source>
        <strain evidence="2 3">DSM 15166</strain>
    </source>
</reference>
<evidence type="ECO:0000313" key="2">
    <source>
        <dbReference type="EMBL" id="NYK11565.1"/>
    </source>
</evidence>
<dbReference type="RefSeq" id="WP_179701992.1">
    <property type="nucleotide sequence ID" value="NZ_BAAAHA010000002.1"/>
</dbReference>
<protein>
    <submittedName>
        <fullName evidence="2">Uncharacterized protein</fullName>
    </submittedName>
</protein>
<keyword evidence="1" id="KW-0472">Membrane</keyword>
<keyword evidence="3" id="KW-1185">Reference proteome</keyword>
<feature type="transmembrane region" description="Helical" evidence="1">
    <location>
        <begin position="250"/>
        <end position="274"/>
    </location>
</feature>
<feature type="transmembrane region" description="Helical" evidence="1">
    <location>
        <begin position="286"/>
        <end position="309"/>
    </location>
</feature>
<dbReference type="EMBL" id="JACCHJ010000001">
    <property type="protein sequence ID" value="NYK11565.1"/>
    <property type="molecule type" value="Genomic_DNA"/>
</dbReference>
<comment type="caution">
    <text evidence="2">The sequence shown here is derived from an EMBL/GenBank/DDBJ whole genome shotgun (WGS) entry which is preliminary data.</text>
</comment>
<gene>
    <name evidence="2" type="ORF">HNR14_003446</name>
</gene>
<name>A0A853DYD9_9MICO</name>
<keyword evidence="1" id="KW-1133">Transmembrane helix</keyword>